<dbReference type="EMBL" id="MU275912">
    <property type="protein sequence ID" value="KAI0047056.1"/>
    <property type="molecule type" value="Genomic_DNA"/>
</dbReference>
<accession>A0ACB8RTY8</accession>
<gene>
    <name evidence="1" type="ORF">FA95DRAFT_1288979</name>
</gene>
<name>A0ACB8RTY8_9AGAM</name>
<reference evidence="1" key="1">
    <citation type="submission" date="2021-02" db="EMBL/GenBank/DDBJ databases">
        <authorList>
            <consortium name="DOE Joint Genome Institute"/>
            <person name="Ahrendt S."/>
            <person name="Looney B.P."/>
            <person name="Miyauchi S."/>
            <person name="Morin E."/>
            <person name="Drula E."/>
            <person name="Courty P.E."/>
            <person name="Chicoki N."/>
            <person name="Fauchery L."/>
            <person name="Kohler A."/>
            <person name="Kuo A."/>
            <person name="Labutti K."/>
            <person name="Pangilinan J."/>
            <person name="Lipzen A."/>
            <person name="Riley R."/>
            <person name="Andreopoulos W."/>
            <person name="He G."/>
            <person name="Johnson J."/>
            <person name="Barry K.W."/>
            <person name="Grigoriev I.V."/>
            <person name="Nagy L."/>
            <person name="Hibbett D."/>
            <person name="Henrissat B."/>
            <person name="Matheny P.B."/>
            <person name="Labbe J."/>
            <person name="Martin F."/>
        </authorList>
    </citation>
    <scope>NUCLEOTIDE SEQUENCE</scope>
    <source>
        <strain evidence="1">FP105234-sp</strain>
    </source>
</reference>
<evidence type="ECO:0000313" key="2">
    <source>
        <dbReference type="Proteomes" id="UP000814033"/>
    </source>
</evidence>
<sequence length="117" mass="13231">MSEAMDRPESPEQSSCSDSESDNPGEERLTFGKHAGRRLDELDELDEGYRDWALHPNRANEPWNERWVSVASIVTPSSGSSDQLTVSRLRGPQSQIRKMVIEEAEAAVSWQHAHVVW</sequence>
<evidence type="ECO:0000313" key="1">
    <source>
        <dbReference type="EMBL" id="KAI0047056.1"/>
    </source>
</evidence>
<comment type="caution">
    <text evidence="1">The sequence shown here is derived from an EMBL/GenBank/DDBJ whole genome shotgun (WGS) entry which is preliminary data.</text>
</comment>
<keyword evidence="2" id="KW-1185">Reference proteome</keyword>
<reference evidence="1" key="2">
    <citation type="journal article" date="2022" name="New Phytol.">
        <title>Evolutionary transition to the ectomycorrhizal habit in the genomes of a hyperdiverse lineage of mushroom-forming fungi.</title>
        <authorList>
            <person name="Looney B."/>
            <person name="Miyauchi S."/>
            <person name="Morin E."/>
            <person name="Drula E."/>
            <person name="Courty P.E."/>
            <person name="Kohler A."/>
            <person name="Kuo A."/>
            <person name="LaButti K."/>
            <person name="Pangilinan J."/>
            <person name="Lipzen A."/>
            <person name="Riley R."/>
            <person name="Andreopoulos W."/>
            <person name="He G."/>
            <person name="Johnson J."/>
            <person name="Nolan M."/>
            <person name="Tritt A."/>
            <person name="Barry K.W."/>
            <person name="Grigoriev I.V."/>
            <person name="Nagy L.G."/>
            <person name="Hibbett D."/>
            <person name="Henrissat B."/>
            <person name="Matheny P.B."/>
            <person name="Labbe J."/>
            <person name="Martin F.M."/>
        </authorList>
    </citation>
    <scope>NUCLEOTIDE SEQUENCE</scope>
    <source>
        <strain evidence="1">FP105234-sp</strain>
    </source>
</reference>
<proteinExistence type="predicted"/>
<protein>
    <submittedName>
        <fullName evidence="1">Uncharacterized protein</fullName>
    </submittedName>
</protein>
<dbReference type="Proteomes" id="UP000814033">
    <property type="component" value="Unassembled WGS sequence"/>
</dbReference>
<organism evidence="1 2">
    <name type="scientific">Auriscalpium vulgare</name>
    <dbReference type="NCBI Taxonomy" id="40419"/>
    <lineage>
        <taxon>Eukaryota</taxon>
        <taxon>Fungi</taxon>
        <taxon>Dikarya</taxon>
        <taxon>Basidiomycota</taxon>
        <taxon>Agaricomycotina</taxon>
        <taxon>Agaricomycetes</taxon>
        <taxon>Russulales</taxon>
        <taxon>Auriscalpiaceae</taxon>
        <taxon>Auriscalpium</taxon>
    </lineage>
</organism>